<feature type="chain" id="PRO_5046732243" description="Secreted protein" evidence="1">
    <location>
        <begin position="20"/>
        <end position="72"/>
    </location>
</feature>
<evidence type="ECO:0008006" key="4">
    <source>
        <dbReference type="Google" id="ProtNLM"/>
    </source>
</evidence>
<dbReference type="Proteomes" id="UP000815325">
    <property type="component" value="Unassembled WGS sequence"/>
</dbReference>
<reference evidence="2" key="1">
    <citation type="submission" date="2017-08" db="EMBL/GenBank/DDBJ databases">
        <authorList>
            <person name="Polle J.E."/>
            <person name="Barry K."/>
            <person name="Cushman J."/>
            <person name="Schmutz J."/>
            <person name="Tran D."/>
            <person name="Hathwaick L.T."/>
            <person name="Yim W.C."/>
            <person name="Jenkins J."/>
            <person name="Mckie-Krisberg Z.M."/>
            <person name="Prochnik S."/>
            <person name="Lindquist E."/>
            <person name="Dockter R.B."/>
            <person name="Adam C."/>
            <person name="Molina H."/>
            <person name="Bunkerborg J."/>
            <person name="Jin E."/>
            <person name="Buchheim M."/>
            <person name="Magnuson J."/>
        </authorList>
    </citation>
    <scope>NUCLEOTIDE SEQUENCE</scope>
    <source>
        <strain evidence="2">CCAP 19/18</strain>
    </source>
</reference>
<evidence type="ECO:0000313" key="2">
    <source>
        <dbReference type="EMBL" id="KAF5841214.1"/>
    </source>
</evidence>
<protein>
    <recommendedName>
        <fullName evidence="4">Secreted protein</fullName>
    </recommendedName>
</protein>
<keyword evidence="3" id="KW-1185">Reference proteome</keyword>
<organism evidence="2 3">
    <name type="scientific">Dunaliella salina</name>
    <name type="common">Green alga</name>
    <name type="synonym">Protococcus salinus</name>
    <dbReference type="NCBI Taxonomy" id="3046"/>
    <lineage>
        <taxon>Eukaryota</taxon>
        <taxon>Viridiplantae</taxon>
        <taxon>Chlorophyta</taxon>
        <taxon>core chlorophytes</taxon>
        <taxon>Chlorophyceae</taxon>
        <taxon>CS clade</taxon>
        <taxon>Chlamydomonadales</taxon>
        <taxon>Dunaliellaceae</taxon>
        <taxon>Dunaliella</taxon>
    </lineage>
</organism>
<keyword evidence="1" id="KW-0732">Signal</keyword>
<feature type="signal peptide" evidence="1">
    <location>
        <begin position="1"/>
        <end position="19"/>
    </location>
</feature>
<name>A0ABQ7H2X9_DUNSA</name>
<evidence type="ECO:0000313" key="3">
    <source>
        <dbReference type="Proteomes" id="UP000815325"/>
    </source>
</evidence>
<proteinExistence type="predicted"/>
<evidence type="ECO:0000256" key="1">
    <source>
        <dbReference type="SAM" id="SignalP"/>
    </source>
</evidence>
<accession>A0ABQ7H2X9</accession>
<gene>
    <name evidence="2" type="ORF">DUNSADRAFT_13859</name>
</gene>
<sequence length="72" mass="7961">MSLLTTATCSLFLARHIFGRPCGDCCIVCYPCGQYLDIIKGMCLDHGLAFKRQHHCYGVETTRLICSTSSSL</sequence>
<comment type="caution">
    <text evidence="2">The sequence shown here is derived from an EMBL/GenBank/DDBJ whole genome shotgun (WGS) entry which is preliminary data.</text>
</comment>
<dbReference type="EMBL" id="MU069491">
    <property type="protein sequence ID" value="KAF5841214.1"/>
    <property type="molecule type" value="Genomic_DNA"/>
</dbReference>